<dbReference type="EMBL" id="JADQAZ010000003">
    <property type="protein sequence ID" value="MBT0958683.1"/>
    <property type="molecule type" value="Genomic_DNA"/>
</dbReference>
<accession>A0AAP2CVW7</accession>
<organism evidence="9 10">
    <name type="scientific">Harenicola maris</name>
    <dbReference type="NCBI Taxonomy" id="2841044"/>
    <lineage>
        <taxon>Bacteria</taxon>
        <taxon>Pseudomonadati</taxon>
        <taxon>Pseudomonadota</taxon>
        <taxon>Alphaproteobacteria</taxon>
        <taxon>Rhodobacterales</taxon>
        <taxon>Paracoccaceae</taxon>
        <taxon>Harenicola</taxon>
    </lineage>
</organism>
<keyword evidence="4 7" id="KW-0812">Transmembrane</keyword>
<evidence type="ECO:0000256" key="2">
    <source>
        <dbReference type="ARBA" id="ARBA00009425"/>
    </source>
</evidence>
<dbReference type="NCBIfam" id="NF009162">
    <property type="entry name" value="PRK12508.1"/>
    <property type="match status" value="1"/>
</dbReference>
<dbReference type="Proteomes" id="UP001315686">
    <property type="component" value="Unassembled WGS sequence"/>
</dbReference>
<feature type="transmembrane region" description="Helical" evidence="7">
    <location>
        <begin position="113"/>
        <end position="136"/>
    </location>
</feature>
<evidence type="ECO:0000256" key="7">
    <source>
        <dbReference type="SAM" id="Phobius"/>
    </source>
</evidence>
<name>A0AAP2CVW7_9RHOB</name>
<evidence type="ECO:0000256" key="1">
    <source>
        <dbReference type="ARBA" id="ARBA00004651"/>
    </source>
</evidence>
<feature type="transmembrane region" description="Helical" evidence="7">
    <location>
        <begin position="7"/>
        <end position="27"/>
    </location>
</feature>
<dbReference type="RefSeq" id="WP_327794904.1">
    <property type="nucleotide sequence ID" value="NZ_JADQAZ010000003.1"/>
</dbReference>
<dbReference type="InterPro" id="IPR007182">
    <property type="entry name" value="MnhB"/>
</dbReference>
<protein>
    <submittedName>
        <fullName evidence="9">Na(+)/H(+) antiporter subunit B</fullName>
    </submittedName>
</protein>
<gene>
    <name evidence="9" type="ORF">IV417_14940</name>
</gene>
<reference evidence="9 10" key="1">
    <citation type="journal article" date="2021" name="Arch. Microbiol.">
        <title>Harenicola maris gen. nov., sp. nov. isolated from the Sea of Japan shallow sediments.</title>
        <authorList>
            <person name="Romanenko L.A."/>
            <person name="Kurilenko V.V."/>
            <person name="Chernysheva N.Y."/>
            <person name="Tekutyeva L.A."/>
            <person name="Velansky P.V."/>
            <person name="Svetashev V.I."/>
            <person name="Isaeva M.P."/>
        </authorList>
    </citation>
    <scope>NUCLEOTIDE SEQUENCE [LARGE SCALE GENOMIC DNA]</scope>
    <source>
        <strain evidence="9 10">KMM 3653</strain>
    </source>
</reference>
<feature type="transmembrane region" description="Helical" evidence="7">
    <location>
        <begin position="39"/>
        <end position="58"/>
    </location>
</feature>
<comment type="caution">
    <text evidence="9">The sequence shown here is derived from an EMBL/GenBank/DDBJ whole genome shotgun (WGS) entry which is preliminary data.</text>
</comment>
<evidence type="ECO:0000256" key="5">
    <source>
        <dbReference type="ARBA" id="ARBA00022989"/>
    </source>
</evidence>
<dbReference type="Pfam" id="PF04039">
    <property type="entry name" value="MnhB"/>
    <property type="match status" value="1"/>
</dbReference>
<evidence type="ECO:0000259" key="8">
    <source>
        <dbReference type="Pfam" id="PF04039"/>
    </source>
</evidence>
<evidence type="ECO:0000313" key="10">
    <source>
        <dbReference type="Proteomes" id="UP001315686"/>
    </source>
</evidence>
<evidence type="ECO:0000313" key="9">
    <source>
        <dbReference type="EMBL" id="MBT0958683.1"/>
    </source>
</evidence>
<dbReference type="PANTHER" id="PTHR33932">
    <property type="entry name" value="NA(+)/H(+) ANTIPORTER SUBUNIT B"/>
    <property type="match status" value="1"/>
</dbReference>
<evidence type="ECO:0000256" key="4">
    <source>
        <dbReference type="ARBA" id="ARBA00022692"/>
    </source>
</evidence>
<evidence type="ECO:0000256" key="3">
    <source>
        <dbReference type="ARBA" id="ARBA00022475"/>
    </source>
</evidence>
<dbReference type="InterPro" id="IPR050622">
    <property type="entry name" value="CPA3_antiporter_subunitB"/>
</dbReference>
<keyword evidence="10" id="KW-1185">Reference proteome</keyword>
<feature type="domain" description="Na+/H+ antiporter MnhB subunit-related protein" evidence="8">
    <location>
        <begin position="8"/>
        <end position="131"/>
    </location>
</feature>
<dbReference type="PANTHER" id="PTHR33932:SF4">
    <property type="entry name" value="NA(+)_H(+) ANTIPORTER SUBUNIT B"/>
    <property type="match status" value="1"/>
</dbReference>
<comment type="subcellular location">
    <subcellularLocation>
        <location evidence="1">Cell membrane</location>
        <topology evidence="1">Multi-pass membrane protein</topology>
    </subcellularLocation>
</comment>
<evidence type="ECO:0000256" key="6">
    <source>
        <dbReference type="ARBA" id="ARBA00023136"/>
    </source>
</evidence>
<keyword evidence="5 7" id="KW-1133">Transmembrane helix</keyword>
<proteinExistence type="inferred from homology"/>
<keyword evidence="6 7" id="KW-0472">Membrane</keyword>
<dbReference type="AlphaFoldDB" id="A0AAP2CVW7"/>
<dbReference type="GO" id="GO:0005886">
    <property type="term" value="C:plasma membrane"/>
    <property type="evidence" value="ECO:0007669"/>
    <property type="project" value="UniProtKB-SubCell"/>
</dbReference>
<feature type="transmembrane region" description="Helical" evidence="7">
    <location>
        <begin position="70"/>
        <end position="93"/>
    </location>
</feature>
<keyword evidence="3" id="KW-1003">Cell membrane</keyword>
<comment type="similarity">
    <text evidence="2">Belongs to the CPA3 antiporters (TC 2.A.63) subunit B family.</text>
</comment>
<sequence length="148" mass="16048">MINHHHLILRVVTKLLVGAIILFAFYVQFHGDFSPGGGFQAGVLMAAAFIIYGLVFGLDKTQEVLPPWVVHKLSALGVLIYSGTGVWSMMLGYPFLDYGAFDPGHPSHGQHTGILAVEAGVGLTVAAVMVTIYYGFGARYPHISDEDW</sequence>